<keyword evidence="7" id="KW-0862">Zinc</keyword>
<dbReference type="GO" id="GO:0008270">
    <property type="term" value="F:zinc ion binding"/>
    <property type="evidence" value="ECO:0007669"/>
    <property type="project" value="UniProtKB-KW"/>
</dbReference>
<evidence type="ECO:0000256" key="13">
    <source>
        <dbReference type="PROSITE-ProRule" id="PRU00391"/>
    </source>
</evidence>
<keyword evidence="11" id="KW-0511">Multifunctional enzyme</keyword>
<dbReference type="GO" id="GO:0140078">
    <property type="term" value="F:class I DNA-(apurinic or apyrimidinic site) endonuclease activity"/>
    <property type="evidence" value="ECO:0007669"/>
    <property type="project" value="UniProtKB-EC"/>
</dbReference>
<dbReference type="InterPro" id="IPR010979">
    <property type="entry name" value="Ribosomal_uS13-like_H2TH"/>
</dbReference>
<evidence type="ECO:0000313" key="18">
    <source>
        <dbReference type="Proteomes" id="UP000216446"/>
    </source>
</evidence>
<dbReference type="Pfam" id="PF06831">
    <property type="entry name" value="H2TH"/>
    <property type="match status" value="1"/>
</dbReference>
<dbReference type="OrthoDB" id="9800855at2"/>
<evidence type="ECO:0000256" key="7">
    <source>
        <dbReference type="ARBA" id="ARBA00022833"/>
    </source>
</evidence>
<keyword evidence="9" id="KW-0234">DNA repair</keyword>
<evidence type="ECO:0000256" key="11">
    <source>
        <dbReference type="ARBA" id="ARBA00023268"/>
    </source>
</evidence>
<evidence type="ECO:0000256" key="5">
    <source>
        <dbReference type="ARBA" id="ARBA00022771"/>
    </source>
</evidence>
<dbReference type="SUPFAM" id="SSF81624">
    <property type="entry name" value="N-terminal domain of MutM-like DNA repair proteins"/>
    <property type="match status" value="1"/>
</dbReference>
<dbReference type="PROSITE" id="PS51066">
    <property type="entry name" value="ZF_FPG_2"/>
    <property type="match status" value="1"/>
</dbReference>
<dbReference type="Gene3D" id="1.10.8.50">
    <property type="match status" value="1"/>
</dbReference>
<dbReference type="InterPro" id="IPR000214">
    <property type="entry name" value="Znf_DNA_glyclase/AP_lyase"/>
</dbReference>
<dbReference type="AlphaFoldDB" id="A0A259TVI6"/>
<dbReference type="PANTHER" id="PTHR42697:SF1">
    <property type="entry name" value="ENDONUCLEASE 8"/>
    <property type="match status" value="1"/>
</dbReference>
<keyword evidence="6" id="KW-0378">Hydrolase</keyword>
<feature type="domain" description="FPG-type" evidence="15">
    <location>
        <begin position="273"/>
        <end position="321"/>
    </location>
</feature>
<dbReference type="SMART" id="SM01232">
    <property type="entry name" value="H2TH"/>
    <property type="match status" value="1"/>
</dbReference>
<evidence type="ECO:0000256" key="10">
    <source>
        <dbReference type="ARBA" id="ARBA00023239"/>
    </source>
</evidence>
<evidence type="ECO:0000256" key="4">
    <source>
        <dbReference type="ARBA" id="ARBA00022763"/>
    </source>
</evidence>
<evidence type="ECO:0000256" key="1">
    <source>
        <dbReference type="ARBA" id="ARBA00009409"/>
    </source>
</evidence>
<evidence type="ECO:0000256" key="12">
    <source>
        <dbReference type="ARBA" id="ARBA00023295"/>
    </source>
</evidence>
<dbReference type="GO" id="GO:0000703">
    <property type="term" value="F:oxidized pyrimidine nucleobase lesion DNA N-glycosylase activity"/>
    <property type="evidence" value="ECO:0007669"/>
    <property type="project" value="TreeGrafter"/>
</dbReference>
<keyword evidence="10" id="KW-0456">Lyase</keyword>
<dbReference type="SUPFAM" id="SSF57716">
    <property type="entry name" value="Glucocorticoid receptor-like (DNA-binding domain)"/>
    <property type="match status" value="1"/>
</dbReference>
<dbReference type="PANTHER" id="PTHR42697">
    <property type="entry name" value="ENDONUCLEASE 8"/>
    <property type="match status" value="1"/>
</dbReference>
<name>A0A259TVI6_9BACT</name>
<dbReference type="EMBL" id="MQWB01000001">
    <property type="protein sequence ID" value="OZC01710.1"/>
    <property type="molecule type" value="Genomic_DNA"/>
</dbReference>
<dbReference type="InterPro" id="IPR015886">
    <property type="entry name" value="H2TH_FPG"/>
</dbReference>
<comment type="similarity">
    <text evidence="1">Belongs to the FPG family.</text>
</comment>
<dbReference type="InParanoid" id="A0A259TVI6"/>
<sequence length="342" mass="37791">MPEGPEVRRAADALNSALAGREIVAFSTRIKTARAWLDAHKPEGAETEGGLFVGRRIERVWSHGKWLVGDVEGGLYFASHFLMWGRWNVVPPDDEMAVTRDKRERARIEVEDAVAVLTTAPKFAVGKGDPGASGEADASTSGPYGGPTAHLGPETLPYEGPQAFDTDAFHDRLFSGAHNDRTIGAALLDQTILAGVGNYLRAEILHACRLDPWTFVGDLTPEALACLDREIPAICAYAFAHGGRTIPPQAVERMRADPDLHYGEAHDYNLKHWVFRRTNLDCLVCGDTVRQKKQVTRRWEDDEGNLEEKKRPIYFCPTCQGTTVELKPVRKKKTKQPAPPDA</sequence>
<evidence type="ECO:0000259" key="15">
    <source>
        <dbReference type="PROSITE" id="PS51066"/>
    </source>
</evidence>
<keyword evidence="12" id="KW-0326">Glycosidase</keyword>
<dbReference type="RefSeq" id="WP_094545329.1">
    <property type="nucleotide sequence ID" value="NZ_MQWB01000001.1"/>
</dbReference>
<evidence type="ECO:0000256" key="14">
    <source>
        <dbReference type="SAM" id="MobiDB-lite"/>
    </source>
</evidence>
<dbReference type="Pfam" id="PF01149">
    <property type="entry name" value="Fapy_DNA_glyco"/>
    <property type="match status" value="1"/>
</dbReference>
<organism evidence="17 18">
    <name type="scientific">Rubricoccus marinus</name>
    <dbReference type="NCBI Taxonomy" id="716817"/>
    <lineage>
        <taxon>Bacteria</taxon>
        <taxon>Pseudomonadati</taxon>
        <taxon>Rhodothermota</taxon>
        <taxon>Rhodothermia</taxon>
        <taxon>Rhodothermales</taxon>
        <taxon>Rubricoccaceae</taxon>
        <taxon>Rubricoccus</taxon>
    </lineage>
</organism>
<dbReference type="Proteomes" id="UP000216446">
    <property type="component" value="Unassembled WGS sequence"/>
</dbReference>
<reference evidence="17 18" key="1">
    <citation type="submission" date="2016-11" db="EMBL/GenBank/DDBJ databases">
        <title>Study of marine rhodopsin-containing bacteria.</title>
        <authorList>
            <person name="Yoshizawa S."/>
            <person name="Kumagai Y."/>
            <person name="Kogure K."/>
        </authorList>
    </citation>
    <scope>NUCLEOTIDE SEQUENCE [LARGE SCALE GENOMIC DNA]</scope>
    <source>
        <strain evidence="17 18">SG-29</strain>
    </source>
</reference>
<dbReference type="SMART" id="SM00898">
    <property type="entry name" value="Fapy_DNA_glyco"/>
    <property type="match status" value="1"/>
</dbReference>
<dbReference type="GO" id="GO:0003684">
    <property type="term" value="F:damaged DNA binding"/>
    <property type="evidence" value="ECO:0007669"/>
    <property type="project" value="InterPro"/>
</dbReference>
<evidence type="ECO:0000256" key="3">
    <source>
        <dbReference type="ARBA" id="ARBA00022723"/>
    </source>
</evidence>
<feature type="region of interest" description="Disordered" evidence="14">
    <location>
        <begin position="126"/>
        <end position="153"/>
    </location>
</feature>
<dbReference type="SUPFAM" id="SSF46946">
    <property type="entry name" value="S13-like H2TH domain"/>
    <property type="match status" value="1"/>
</dbReference>
<dbReference type="PROSITE" id="PS51068">
    <property type="entry name" value="FPG_CAT"/>
    <property type="match status" value="1"/>
</dbReference>
<evidence type="ECO:0000313" key="17">
    <source>
        <dbReference type="EMBL" id="OZC01710.1"/>
    </source>
</evidence>
<keyword evidence="3" id="KW-0479">Metal-binding</keyword>
<dbReference type="Gene3D" id="3.20.190.10">
    <property type="entry name" value="MutM-like, N-terminal"/>
    <property type="match status" value="1"/>
</dbReference>
<keyword evidence="4" id="KW-0227">DNA damage</keyword>
<evidence type="ECO:0000256" key="2">
    <source>
        <dbReference type="ARBA" id="ARBA00012720"/>
    </source>
</evidence>
<dbReference type="GO" id="GO:0006284">
    <property type="term" value="P:base-excision repair"/>
    <property type="evidence" value="ECO:0007669"/>
    <property type="project" value="InterPro"/>
</dbReference>
<keyword evidence="5 13" id="KW-0863">Zinc-finger</keyword>
<dbReference type="InterPro" id="IPR012319">
    <property type="entry name" value="FPG_cat"/>
</dbReference>
<dbReference type="EC" id="4.2.99.18" evidence="2"/>
<evidence type="ECO:0000256" key="9">
    <source>
        <dbReference type="ARBA" id="ARBA00023204"/>
    </source>
</evidence>
<protein>
    <recommendedName>
        <fullName evidence="2">DNA-(apurinic or apyrimidinic site) lyase</fullName>
        <ecNumber evidence="2">4.2.99.18</ecNumber>
    </recommendedName>
</protein>
<keyword evidence="8" id="KW-0238">DNA-binding</keyword>
<dbReference type="InterPro" id="IPR035937">
    <property type="entry name" value="FPG_N"/>
</dbReference>
<evidence type="ECO:0000259" key="16">
    <source>
        <dbReference type="PROSITE" id="PS51068"/>
    </source>
</evidence>
<gene>
    <name evidence="17" type="ORF">BSZ36_01150</name>
</gene>
<comment type="caution">
    <text evidence="17">The sequence shown here is derived from an EMBL/GenBank/DDBJ whole genome shotgun (WGS) entry which is preliminary data.</text>
</comment>
<evidence type="ECO:0000256" key="8">
    <source>
        <dbReference type="ARBA" id="ARBA00023125"/>
    </source>
</evidence>
<feature type="domain" description="Formamidopyrimidine-DNA glycosylase catalytic" evidence="16">
    <location>
        <begin position="2"/>
        <end position="106"/>
    </location>
</feature>
<keyword evidence="18" id="KW-1185">Reference proteome</keyword>
<proteinExistence type="inferred from homology"/>
<evidence type="ECO:0000256" key="6">
    <source>
        <dbReference type="ARBA" id="ARBA00022801"/>
    </source>
</evidence>
<accession>A0A259TVI6</accession>